<reference evidence="2" key="1">
    <citation type="submission" date="2020-03" db="EMBL/GenBank/DDBJ databases">
        <authorList>
            <person name="Weist P."/>
        </authorList>
    </citation>
    <scope>NUCLEOTIDE SEQUENCE</scope>
</reference>
<feature type="compositionally biased region" description="Basic residues" evidence="1">
    <location>
        <begin position="313"/>
        <end position="327"/>
    </location>
</feature>
<keyword evidence="3" id="KW-1185">Reference proteome</keyword>
<protein>
    <submittedName>
        <fullName evidence="2">Uncharacterized protein</fullName>
    </submittedName>
</protein>
<comment type="caution">
    <text evidence="2">The sequence shown here is derived from an EMBL/GenBank/DDBJ whole genome shotgun (WGS) entry which is preliminary data.</text>
</comment>
<name>A0A9N7YEJ3_PLEPL</name>
<evidence type="ECO:0000313" key="2">
    <source>
        <dbReference type="EMBL" id="CAB1423542.1"/>
    </source>
</evidence>
<gene>
    <name evidence="2" type="ORF">PLEPLA_LOCUS11462</name>
</gene>
<dbReference type="Proteomes" id="UP001153269">
    <property type="component" value="Unassembled WGS sequence"/>
</dbReference>
<evidence type="ECO:0000256" key="1">
    <source>
        <dbReference type="SAM" id="MobiDB-lite"/>
    </source>
</evidence>
<evidence type="ECO:0000313" key="3">
    <source>
        <dbReference type="Proteomes" id="UP001153269"/>
    </source>
</evidence>
<dbReference type="EMBL" id="CADEAL010000665">
    <property type="protein sequence ID" value="CAB1423542.1"/>
    <property type="molecule type" value="Genomic_DNA"/>
</dbReference>
<feature type="region of interest" description="Disordered" evidence="1">
    <location>
        <begin position="260"/>
        <end position="327"/>
    </location>
</feature>
<sequence>MFKHSEQRGSETGEKFLFSITAWPLVCRHTGGEPKLASCTKIMAPTRKWKRESESSQAHGDRCGCDVSAPGGHLWKYIMDTFQPGQKKTKVLPDTGSECHADVEKELNSRPRVKLSRPQAGEHGDPMEIEMRRSKSHKLRMRFCIKCRNGSCVRVHLNIEFWASTPGEFVLDGFLESTRDATGSEDMWDVKCVYSRSKWPRWRTERKRRDDVVSFKTEGQGDRRSFIVFGKTLRKSCVVDLVDSCSSLITSPWMTGVITNPEGAAERARRRLKGPGSEGDKGRRGPGGGRGADSRRKDEGGQNVKLTMENKTKRLRVLKPRRIHTAD</sequence>
<dbReference type="AlphaFoldDB" id="A0A9N7YEJ3"/>
<accession>A0A9N7YEJ3</accession>
<organism evidence="2 3">
    <name type="scientific">Pleuronectes platessa</name>
    <name type="common">European plaice</name>
    <dbReference type="NCBI Taxonomy" id="8262"/>
    <lineage>
        <taxon>Eukaryota</taxon>
        <taxon>Metazoa</taxon>
        <taxon>Chordata</taxon>
        <taxon>Craniata</taxon>
        <taxon>Vertebrata</taxon>
        <taxon>Euteleostomi</taxon>
        <taxon>Actinopterygii</taxon>
        <taxon>Neopterygii</taxon>
        <taxon>Teleostei</taxon>
        <taxon>Neoteleostei</taxon>
        <taxon>Acanthomorphata</taxon>
        <taxon>Carangaria</taxon>
        <taxon>Pleuronectiformes</taxon>
        <taxon>Pleuronectoidei</taxon>
        <taxon>Pleuronectidae</taxon>
        <taxon>Pleuronectes</taxon>
    </lineage>
</organism>
<proteinExistence type="predicted"/>